<dbReference type="InterPro" id="IPR008318">
    <property type="entry name" value="UCP030820"/>
</dbReference>
<dbReference type="HAMAP" id="MF_00063">
    <property type="entry name" value="CysH"/>
    <property type="match status" value="1"/>
</dbReference>
<evidence type="ECO:0000256" key="1">
    <source>
        <dbReference type="ARBA" id="ARBA00009732"/>
    </source>
</evidence>
<dbReference type="Pfam" id="PF01507">
    <property type="entry name" value="PAPS_reduct"/>
    <property type="match status" value="1"/>
</dbReference>
<dbReference type="InterPro" id="IPR002500">
    <property type="entry name" value="PAPS_reduct_dom"/>
</dbReference>
<gene>
    <name evidence="4" type="primary">cysH</name>
    <name evidence="7" type="ORF">ACFPIE_16715</name>
</gene>
<dbReference type="EMBL" id="JBHSLF010000050">
    <property type="protein sequence ID" value="MFC5345560.1"/>
    <property type="molecule type" value="Genomic_DNA"/>
</dbReference>
<feature type="active site" description="Nucleophile; cysteine thiosulfonate intermediate" evidence="4">
    <location>
        <position position="360"/>
    </location>
</feature>
<dbReference type="NCBIfam" id="TIGR00434">
    <property type="entry name" value="cysH"/>
    <property type="match status" value="1"/>
</dbReference>
<sequence>MRLIDHGEIGSETRRLTASTPLDQVEAAAFDGAPIAIVFEAFRDGRGFSLASVLRERGFTGALIAAGDLLPDQARHLMRSGFDAVELGPDADPAAWRRMLEAFSGVYQPAVDPAVPAWRLRGPARHPPPTDPPPDPRPDPQTRADALNAALKDADPLAVLHTVLDPRQGLKVAVLSSFGAEAAVLLDLVARVRPSTPVIFLETGQHFLQTLAYRRTLGERLGLTDVRVVVPRAEELADLDPNDALWRTDPDACCDLRKVRPLARAAAGFEALVTGRKRYQSETRAGLRVVEALDGTLRINPLARWSARRIEAYRAERELPAHPLADQNYGSIGCWPCTRPIETGEDARAGRWSGVDKVECGIHLGRRRAAA</sequence>
<evidence type="ECO:0000259" key="6">
    <source>
        <dbReference type="Pfam" id="PF01507"/>
    </source>
</evidence>
<feature type="region of interest" description="Disordered" evidence="5">
    <location>
        <begin position="119"/>
        <end position="143"/>
    </location>
</feature>
<dbReference type="Gene3D" id="3.40.50.620">
    <property type="entry name" value="HUPs"/>
    <property type="match status" value="1"/>
</dbReference>
<comment type="subcellular location">
    <subcellularLocation>
        <location evidence="4">Cytoplasm</location>
    </subcellularLocation>
</comment>
<dbReference type="Proteomes" id="UP001596152">
    <property type="component" value="Unassembled WGS sequence"/>
</dbReference>
<comment type="pathway">
    <text evidence="3 4">Sulfur metabolism; hydrogen sulfide biosynthesis; sulfite from sulfate.</text>
</comment>
<keyword evidence="4" id="KW-0479">Metal-binding</keyword>
<dbReference type="InterPro" id="IPR014729">
    <property type="entry name" value="Rossmann-like_a/b/a_fold"/>
</dbReference>
<reference evidence="8" key="1">
    <citation type="journal article" date="2019" name="Int. J. Syst. Evol. Microbiol.">
        <title>The Global Catalogue of Microorganisms (GCM) 10K type strain sequencing project: providing services to taxonomists for standard genome sequencing and annotation.</title>
        <authorList>
            <consortium name="The Broad Institute Genomics Platform"/>
            <consortium name="The Broad Institute Genome Sequencing Center for Infectious Disease"/>
            <person name="Wu L."/>
            <person name="Ma J."/>
        </authorList>
    </citation>
    <scope>NUCLEOTIDE SEQUENCE [LARGE SCALE GENOMIC DNA]</scope>
    <source>
        <strain evidence="8">JCM 12125</strain>
    </source>
</reference>
<feature type="binding site" evidence="4">
    <location>
        <position position="254"/>
    </location>
    <ligand>
        <name>[4Fe-4S] cluster</name>
        <dbReference type="ChEBI" id="CHEBI:49883"/>
    </ligand>
</feature>
<comment type="function">
    <text evidence="4">Catalyzes the formation of sulfite from adenosine 5'-phosphosulfate (APS) using thioredoxin as an electron donor.</text>
</comment>
<feature type="domain" description="Phosphoadenosine phosphosulphate reductase" evidence="6">
    <location>
        <begin position="172"/>
        <end position="340"/>
    </location>
</feature>
<evidence type="ECO:0000256" key="5">
    <source>
        <dbReference type="SAM" id="MobiDB-lite"/>
    </source>
</evidence>
<organism evidence="7 8">
    <name type="scientific">Brevundimonas staleyi</name>
    <dbReference type="NCBI Taxonomy" id="74326"/>
    <lineage>
        <taxon>Bacteria</taxon>
        <taxon>Pseudomonadati</taxon>
        <taxon>Pseudomonadota</taxon>
        <taxon>Alphaproteobacteria</taxon>
        <taxon>Caulobacterales</taxon>
        <taxon>Caulobacteraceae</taxon>
        <taxon>Brevundimonas</taxon>
    </lineage>
</organism>
<feature type="binding site" evidence="4">
    <location>
        <position position="337"/>
    </location>
    <ligand>
        <name>[4Fe-4S] cluster</name>
        <dbReference type="ChEBI" id="CHEBI:49883"/>
    </ligand>
</feature>
<evidence type="ECO:0000313" key="7">
    <source>
        <dbReference type="EMBL" id="MFC5345560.1"/>
    </source>
</evidence>
<keyword evidence="4" id="KW-0408">Iron</keyword>
<feature type="binding site" evidence="4">
    <location>
        <position position="253"/>
    </location>
    <ligand>
        <name>[4Fe-4S] cluster</name>
        <dbReference type="ChEBI" id="CHEBI:49883"/>
    </ligand>
</feature>
<dbReference type="NCBIfam" id="NF002537">
    <property type="entry name" value="PRK02090.1"/>
    <property type="match status" value="1"/>
</dbReference>
<dbReference type="Pfam" id="PF06073">
    <property type="entry name" value="DUF934"/>
    <property type="match status" value="1"/>
</dbReference>
<dbReference type="EC" id="1.8.4.10" evidence="4"/>
<accession>A0ABW0FUX6</accession>
<dbReference type="PANTHER" id="PTHR46509">
    <property type="entry name" value="PHOSPHOADENOSINE PHOSPHOSULFATE REDUCTASE"/>
    <property type="match status" value="1"/>
</dbReference>
<evidence type="ECO:0000313" key="8">
    <source>
        <dbReference type="Proteomes" id="UP001596152"/>
    </source>
</evidence>
<comment type="caution">
    <text evidence="7">The sequence shown here is derived from an EMBL/GenBank/DDBJ whole genome shotgun (WGS) entry which is preliminary data.</text>
</comment>
<keyword evidence="4" id="KW-0963">Cytoplasm</keyword>
<dbReference type="InterPro" id="IPR004511">
    <property type="entry name" value="PAPS/APS_Rdtase"/>
</dbReference>
<proteinExistence type="inferred from homology"/>
<feature type="binding site" evidence="4">
    <location>
        <position position="334"/>
    </location>
    <ligand>
        <name>[4Fe-4S] cluster</name>
        <dbReference type="ChEBI" id="CHEBI:49883"/>
    </ligand>
</feature>
<comment type="catalytic activity">
    <reaction evidence="4">
        <text>[thioredoxin]-disulfide + sulfite + AMP + 2 H(+) = adenosine 5'-phosphosulfate + [thioredoxin]-dithiol</text>
        <dbReference type="Rhea" id="RHEA:21976"/>
        <dbReference type="Rhea" id="RHEA-COMP:10698"/>
        <dbReference type="Rhea" id="RHEA-COMP:10700"/>
        <dbReference type="ChEBI" id="CHEBI:15378"/>
        <dbReference type="ChEBI" id="CHEBI:17359"/>
        <dbReference type="ChEBI" id="CHEBI:29950"/>
        <dbReference type="ChEBI" id="CHEBI:50058"/>
        <dbReference type="ChEBI" id="CHEBI:58243"/>
        <dbReference type="ChEBI" id="CHEBI:456215"/>
        <dbReference type="EC" id="1.8.4.10"/>
    </reaction>
</comment>
<comment type="cofactor">
    <cofactor evidence="4">
        <name>[4Fe-4S] cluster</name>
        <dbReference type="ChEBI" id="CHEBI:49883"/>
    </cofactor>
    <text evidence="4">Binds 1 [4Fe-4S] cluster per subunit.</text>
</comment>
<dbReference type="RefSeq" id="WP_374036549.1">
    <property type="nucleotide sequence ID" value="NZ_CP169082.1"/>
</dbReference>
<evidence type="ECO:0000256" key="4">
    <source>
        <dbReference type="HAMAP-Rule" id="MF_00063"/>
    </source>
</evidence>
<keyword evidence="4" id="KW-0411">Iron-sulfur</keyword>
<keyword evidence="2 4" id="KW-0560">Oxidoreductase</keyword>
<dbReference type="PANTHER" id="PTHR46509:SF1">
    <property type="entry name" value="PHOSPHOADENOSINE PHOSPHOSULFATE REDUCTASE"/>
    <property type="match status" value="1"/>
</dbReference>
<evidence type="ECO:0000256" key="3">
    <source>
        <dbReference type="ARBA" id="ARBA00024327"/>
    </source>
</evidence>
<keyword evidence="8" id="KW-1185">Reference proteome</keyword>
<protein>
    <recommendedName>
        <fullName evidence="4">Adenosine 5'-phosphosulfate reductase</fullName>
        <shortName evidence="4">APS reductase</shortName>
        <ecNumber evidence="4">1.8.4.10</ecNumber>
    </recommendedName>
    <alternativeName>
        <fullName evidence="4">5'-adenylylsulfate reductase</fullName>
    </alternativeName>
    <alternativeName>
        <fullName evidence="4">Thioredoxin-dependent 5'-adenylylsulfate reductase</fullName>
    </alternativeName>
</protein>
<comment type="similarity">
    <text evidence="1 4">Belongs to the PAPS reductase family. CysH subfamily.</text>
</comment>
<dbReference type="SUPFAM" id="SSF52402">
    <property type="entry name" value="Adenine nucleotide alpha hydrolases-like"/>
    <property type="match status" value="1"/>
</dbReference>
<dbReference type="GO" id="GO:0004604">
    <property type="term" value="F:phosphoadenylyl-sulfate reductase (thioredoxin) activity"/>
    <property type="evidence" value="ECO:0007669"/>
    <property type="project" value="UniProtKB-EC"/>
</dbReference>
<evidence type="ECO:0000256" key="2">
    <source>
        <dbReference type="ARBA" id="ARBA00023002"/>
    </source>
</evidence>
<name>A0ABW0FUX6_9CAUL</name>